<gene>
    <name evidence="1" type="ORF">E5351_06115</name>
</gene>
<dbReference type="RefSeq" id="WP_004046235.1">
    <property type="nucleotide sequence ID" value="NZ_AQFR02000003.1"/>
</dbReference>
<sequence>MMVDNTKHIFKNGNSYALRISKQDRLDLGIDEDTNLVKTISPDHKTISFTVINSNDENQAVDDFAKKFMADHKKAFDILKDM</sequence>
<comment type="caution">
    <text evidence="1">The sequence shown here is derived from an EMBL/GenBank/DDBJ whole genome shotgun (WGS) entry which is preliminary data.</text>
</comment>
<evidence type="ECO:0008006" key="3">
    <source>
        <dbReference type="Google" id="ProtNLM"/>
    </source>
</evidence>
<name>A0A4S2BIQ7_9LACO</name>
<accession>A0A4S2BIQ7</accession>
<dbReference type="Proteomes" id="UP000309117">
    <property type="component" value="Unassembled WGS sequence"/>
</dbReference>
<dbReference type="EMBL" id="SRYV01000010">
    <property type="protein sequence ID" value="TGY14619.1"/>
    <property type="molecule type" value="Genomic_DNA"/>
</dbReference>
<dbReference type="SUPFAM" id="SSF89447">
    <property type="entry name" value="AbrB/MazE/MraZ-like"/>
    <property type="match status" value="1"/>
</dbReference>
<organism evidence="1 2">
    <name type="scientific">Lactobacillus intestinalis</name>
    <dbReference type="NCBI Taxonomy" id="151781"/>
    <lineage>
        <taxon>Bacteria</taxon>
        <taxon>Bacillati</taxon>
        <taxon>Bacillota</taxon>
        <taxon>Bacilli</taxon>
        <taxon>Lactobacillales</taxon>
        <taxon>Lactobacillaceae</taxon>
        <taxon>Lactobacillus</taxon>
    </lineage>
</organism>
<evidence type="ECO:0000313" key="1">
    <source>
        <dbReference type="EMBL" id="TGY14619.1"/>
    </source>
</evidence>
<proteinExistence type="predicted"/>
<dbReference type="AlphaFoldDB" id="A0A4S2BIQ7"/>
<evidence type="ECO:0000313" key="2">
    <source>
        <dbReference type="Proteomes" id="UP000309117"/>
    </source>
</evidence>
<protein>
    <recommendedName>
        <fullName evidence="3">AbrB family transcriptional regulator</fullName>
    </recommendedName>
</protein>
<reference evidence="1 2" key="1">
    <citation type="submission" date="2019-04" db="EMBL/GenBank/DDBJ databases">
        <title>Microbes associate with the intestines of laboratory mice.</title>
        <authorList>
            <person name="Navarre W."/>
            <person name="Wong E."/>
            <person name="Huang K."/>
            <person name="Tropini C."/>
            <person name="Ng K."/>
            <person name="Yu B."/>
        </authorList>
    </citation>
    <scope>NUCLEOTIDE SEQUENCE [LARGE SCALE GENOMIC DNA]</scope>
    <source>
        <strain evidence="1 2">NM61_E11</strain>
    </source>
</reference>
<dbReference type="InterPro" id="IPR037914">
    <property type="entry name" value="SpoVT-AbrB_sf"/>
</dbReference>